<reference evidence="1 2" key="1">
    <citation type="journal article" date="2024" name="J Genomics">
        <title>Draft genome sequencing and assembly of Favolaschia claudopus CIRM-BRFM 2984 isolated from oak limbs.</title>
        <authorList>
            <person name="Navarro D."/>
            <person name="Drula E."/>
            <person name="Chaduli D."/>
            <person name="Cazenave R."/>
            <person name="Ahrendt S."/>
            <person name="Wang J."/>
            <person name="Lipzen A."/>
            <person name="Daum C."/>
            <person name="Barry K."/>
            <person name="Grigoriev I.V."/>
            <person name="Favel A."/>
            <person name="Rosso M.N."/>
            <person name="Martin F."/>
        </authorList>
    </citation>
    <scope>NUCLEOTIDE SEQUENCE [LARGE SCALE GENOMIC DNA]</scope>
    <source>
        <strain evidence="1 2">CIRM-BRFM 2984</strain>
    </source>
</reference>
<gene>
    <name evidence="1" type="ORF">R3P38DRAFT_3171590</name>
</gene>
<dbReference type="AlphaFoldDB" id="A0AAW0DNQ2"/>
<accession>A0AAW0DNQ2</accession>
<sequence>MAFRWESFPFSAELGSQWMAPRFVEGRVRSQLERAGLQPDIALRILRKTESVISGSTTLPVLINLSFTPNDLDMYTPLRYEGIVLVELSTKLAFTVFRRTEEHYKVDSSIVRVHWLRKGHHIINLLVVAGENAPAAIFRFHSTIVMNFISGYGVFCGYPELTLRKKSIANHSVLQDKISRSRALVCFEKYESRGVLTHDDLRGHDGWVSHVCGTDKSCPSTLRSLHDDGSLFVSFQSTSTPECPPIMHSGFASVLWSLGGTRCAPLPISHPLVVQTLPLLFIEETEFDTKGPPGEDVHAEMVASRVRLFTL</sequence>
<protein>
    <submittedName>
        <fullName evidence="1">Uncharacterized protein</fullName>
    </submittedName>
</protein>
<dbReference type="EMBL" id="JAWWNJ010000006">
    <property type="protein sequence ID" value="KAK7054076.1"/>
    <property type="molecule type" value="Genomic_DNA"/>
</dbReference>
<evidence type="ECO:0000313" key="1">
    <source>
        <dbReference type="EMBL" id="KAK7054076.1"/>
    </source>
</evidence>
<dbReference type="Proteomes" id="UP001362999">
    <property type="component" value="Unassembled WGS sequence"/>
</dbReference>
<keyword evidence="2" id="KW-1185">Reference proteome</keyword>
<name>A0AAW0DNQ2_9AGAR</name>
<evidence type="ECO:0000313" key="2">
    <source>
        <dbReference type="Proteomes" id="UP001362999"/>
    </source>
</evidence>
<proteinExistence type="predicted"/>
<comment type="caution">
    <text evidence="1">The sequence shown here is derived from an EMBL/GenBank/DDBJ whole genome shotgun (WGS) entry which is preliminary data.</text>
</comment>
<organism evidence="1 2">
    <name type="scientific">Favolaschia claudopus</name>
    <dbReference type="NCBI Taxonomy" id="2862362"/>
    <lineage>
        <taxon>Eukaryota</taxon>
        <taxon>Fungi</taxon>
        <taxon>Dikarya</taxon>
        <taxon>Basidiomycota</taxon>
        <taxon>Agaricomycotina</taxon>
        <taxon>Agaricomycetes</taxon>
        <taxon>Agaricomycetidae</taxon>
        <taxon>Agaricales</taxon>
        <taxon>Marasmiineae</taxon>
        <taxon>Mycenaceae</taxon>
        <taxon>Favolaschia</taxon>
    </lineage>
</organism>